<dbReference type="InterPro" id="IPR012337">
    <property type="entry name" value="RNaseH-like_sf"/>
</dbReference>
<dbReference type="EMBL" id="KX443398">
    <property type="protein sequence ID" value="ARX59693.1"/>
    <property type="molecule type" value="Genomic_DNA"/>
</dbReference>
<accession>A0A1Z1UYC2</accession>
<reference evidence="2" key="1">
    <citation type="journal article" date="2017" name="Genome Biol. Evol.">
        <title>Comparative Genomics of Rhodococcus equi Virulence Plasmids Indicates Host-Driven Evolution of the vap Pathogenicity Island.</title>
        <authorList>
            <person name="MacArthur I."/>
            <person name="Anastasi E."/>
            <person name="Alvarez S."/>
            <person name="Scortti M."/>
            <person name="Vazquez-Boland J.A."/>
        </authorList>
    </citation>
    <scope>NUCLEOTIDE SEQUENCE</scope>
    <source>
        <strain evidence="1">PAM1204</strain>
        <strain evidence="2">PAM1354</strain>
        <strain evidence="3">PAM1557</strain>
        <strain evidence="4">PAM1572</strain>
        <plasmid evidence="1">pVAPN1204</plasmid>
        <plasmid evidence="2">pVAPN1354</plasmid>
        <plasmid evidence="3">pVAPN1557</plasmid>
        <plasmid evidence="4">pVAPN1572</plasmid>
    </source>
</reference>
<geneLocation type="plasmid" evidence="4">
    <name>pVAPN1572</name>
</geneLocation>
<gene>
    <name evidence="1" type="ORF">pVAPN1204_0911</name>
    <name evidence="2" type="ORF">pVAPN1354_0911</name>
    <name evidence="3" type="ORF">pVAPN1557_0911</name>
</gene>
<dbReference type="SUPFAM" id="SSF53098">
    <property type="entry name" value="Ribonuclease H-like"/>
    <property type="match status" value="1"/>
</dbReference>
<dbReference type="EMBL" id="KX443399">
    <property type="protein sequence ID" value="ARX59839.1"/>
    <property type="molecule type" value="Genomic_DNA"/>
</dbReference>
<dbReference type="AlphaFoldDB" id="A0A1Z1UYC2"/>
<evidence type="ECO:0000313" key="2">
    <source>
        <dbReference type="EMBL" id="ARX59839.1"/>
    </source>
</evidence>
<dbReference type="GO" id="GO:0003676">
    <property type="term" value="F:nucleic acid binding"/>
    <property type="evidence" value="ECO:0007669"/>
    <property type="project" value="InterPro"/>
</dbReference>
<evidence type="ECO:0000313" key="4">
    <source>
        <dbReference type="EMBL" id="ARX60131.1"/>
    </source>
</evidence>
<dbReference type="Gene3D" id="3.30.420.10">
    <property type="entry name" value="Ribonuclease H-like superfamily/Ribonuclease H"/>
    <property type="match status" value="1"/>
</dbReference>
<evidence type="ECO:0000313" key="1">
    <source>
        <dbReference type="EMBL" id="ARX59693.1"/>
    </source>
</evidence>
<dbReference type="InterPro" id="IPR036397">
    <property type="entry name" value="RNaseH_sf"/>
</dbReference>
<protein>
    <submittedName>
        <fullName evidence="1 2">TniA transposase</fullName>
    </submittedName>
</protein>
<geneLocation type="plasmid" evidence="1">
    <name>pVAPN1204</name>
</geneLocation>
<geneLocation type="plasmid" evidence="3">
    <name>pVAPN1557</name>
</geneLocation>
<keyword evidence="2" id="KW-0614">Plasmid</keyword>
<dbReference type="EMBL" id="KX443401">
    <property type="protein sequence ID" value="ARX60131.1"/>
    <property type="molecule type" value="Genomic_DNA"/>
</dbReference>
<evidence type="ECO:0000313" key="3">
    <source>
        <dbReference type="EMBL" id="ARX59986.1"/>
    </source>
</evidence>
<name>A0A1Z1UYC2_RHOHA</name>
<organism evidence="2">
    <name type="scientific">Rhodococcus hoagii</name>
    <name type="common">Corynebacterium equii</name>
    <dbReference type="NCBI Taxonomy" id="43767"/>
    <lineage>
        <taxon>Bacteria</taxon>
        <taxon>Bacillati</taxon>
        <taxon>Actinomycetota</taxon>
        <taxon>Actinomycetes</taxon>
        <taxon>Mycobacteriales</taxon>
        <taxon>Nocardiaceae</taxon>
        <taxon>Prescottella</taxon>
    </lineage>
</organism>
<proteinExistence type="predicted"/>
<geneLocation type="plasmid" evidence="2">
    <name>pVAPN1354</name>
</geneLocation>
<sequence>MVVDERDRQPIGRPYLTVAIDVHSRCLLGMVLTLEALGLVDRVSWPMGGKPRQLYLDNAAEFKSEALRRGCEQHGIELDYRPSVASTTRRPPRC</sequence>
<dbReference type="EMBL" id="KX443400">
    <property type="protein sequence ID" value="ARX59986.1"/>
    <property type="molecule type" value="Genomic_DNA"/>
</dbReference>